<dbReference type="InterPro" id="IPR016035">
    <property type="entry name" value="Acyl_Trfase/lysoPLipase"/>
</dbReference>
<evidence type="ECO:0000313" key="1">
    <source>
        <dbReference type="EMBL" id="MFC5668656.1"/>
    </source>
</evidence>
<name>A0ABW0XJF9_9ACTN</name>
<dbReference type="EMBL" id="JBHSPC010000001">
    <property type="protein sequence ID" value="MFC5668656.1"/>
    <property type="molecule type" value="Genomic_DNA"/>
</dbReference>
<keyword evidence="2" id="KW-1185">Reference proteome</keyword>
<dbReference type="SUPFAM" id="SSF52151">
    <property type="entry name" value="FabD/lysophospholipase-like"/>
    <property type="match status" value="1"/>
</dbReference>
<proteinExistence type="predicted"/>
<dbReference type="RefSeq" id="WP_381204271.1">
    <property type="nucleotide sequence ID" value="NZ_JBHSPC010000001.1"/>
</dbReference>
<accession>A0ABW0XJF9</accession>
<evidence type="ECO:0008006" key="3">
    <source>
        <dbReference type="Google" id="ProtNLM"/>
    </source>
</evidence>
<reference evidence="2" key="1">
    <citation type="journal article" date="2019" name="Int. J. Syst. Evol. Microbiol.">
        <title>The Global Catalogue of Microorganisms (GCM) 10K type strain sequencing project: providing services to taxonomists for standard genome sequencing and annotation.</title>
        <authorList>
            <consortium name="The Broad Institute Genomics Platform"/>
            <consortium name="The Broad Institute Genome Sequencing Center for Infectious Disease"/>
            <person name="Wu L."/>
            <person name="Ma J."/>
        </authorList>
    </citation>
    <scope>NUCLEOTIDE SEQUENCE [LARGE SCALE GENOMIC DNA]</scope>
    <source>
        <strain evidence="2">JCM 13852</strain>
    </source>
</reference>
<organism evidence="1 2">
    <name type="scientific">Streptomyces incanus</name>
    <dbReference type="NCBI Taxonomy" id="887453"/>
    <lineage>
        <taxon>Bacteria</taxon>
        <taxon>Bacillati</taxon>
        <taxon>Actinomycetota</taxon>
        <taxon>Actinomycetes</taxon>
        <taxon>Kitasatosporales</taxon>
        <taxon>Streptomycetaceae</taxon>
        <taxon>Streptomyces</taxon>
    </lineage>
</organism>
<gene>
    <name evidence="1" type="ORF">ACFP2V_00550</name>
</gene>
<dbReference type="Proteomes" id="UP001596183">
    <property type="component" value="Unassembled WGS sequence"/>
</dbReference>
<sequence length="315" mass="32661">MTAPGSTGRIGVAVASGMLKGVYGHGVLAAFEERGLRAHVYGTASSSALSGGLAAVGRARRTGVAYWTGAAAAAADKGMSSVVLDSIAEYGPTLREGLFRPGAPEFLLATSKVTDPAAAETTQGPDAKALGRQLLRNVFAGDRSWVDEHLATVVFSSRAGSGGQERLLTPDNYDAVSYASTRMLHAWAIPAEIDGEAYVDASYTCSCPAREVAAKGVAVLVAIGCDPFPLFRDLYASEEIVDGSVLNGARVLVVKPDDDLKNLGVDYAAATSEGLLKAYELGQDAGHRFVDRHTELLGSAAPEPDAGTEAREADA</sequence>
<evidence type="ECO:0000313" key="2">
    <source>
        <dbReference type="Proteomes" id="UP001596183"/>
    </source>
</evidence>
<comment type="caution">
    <text evidence="1">The sequence shown here is derived from an EMBL/GenBank/DDBJ whole genome shotgun (WGS) entry which is preliminary data.</text>
</comment>
<protein>
    <recommendedName>
        <fullName evidence="3">PNPLA domain-containing protein</fullName>
    </recommendedName>
</protein>